<evidence type="ECO:0000313" key="2">
    <source>
        <dbReference type="EMBL" id="CAG8467473.1"/>
    </source>
</evidence>
<dbReference type="InterPro" id="IPR012337">
    <property type="entry name" value="RNaseH-like_sf"/>
</dbReference>
<dbReference type="AlphaFoldDB" id="A0A9N8Z2J7"/>
<name>A0A9N8Z2J7_9GLOM</name>
<dbReference type="OrthoDB" id="1607513at2759"/>
<comment type="caution">
    <text evidence="2">The sequence shown here is derived from an EMBL/GenBank/DDBJ whole genome shotgun (WGS) entry which is preliminary data.</text>
</comment>
<feature type="domain" description="HAT C-terminal dimerisation" evidence="1">
    <location>
        <begin position="27"/>
        <end position="59"/>
    </location>
</feature>
<accession>A0A9N8Z2J7</accession>
<dbReference type="InterPro" id="IPR008906">
    <property type="entry name" value="HATC_C_dom"/>
</dbReference>
<evidence type="ECO:0000313" key="3">
    <source>
        <dbReference type="Proteomes" id="UP000789831"/>
    </source>
</evidence>
<dbReference type="GO" id="GO:0046983">
    <property type="term" value="F:protein dimerization activity"/>
    <property type="evidence" value="ECO:0007669"/>
    <property type="project" value="InterPro"/>
</dbReference>
<dbReference type="SUPFAM" id="SSF53098">
    <property type="entry name" value="Ribonuclease H-like"/>
    <property type="match status" value="1"/>
</dbReference>
<dbReference type="Proteomes" id="UP000789831">
    <property type="component" value="Unassembled WGS sequence"/>
</dbReference>
<dbReference type="Pfam" id="PF05699">
    <property type="entry name" value="Dimer_Tnp_hAT"/>
    <property type="match status" value="1"/>
</dbReference>
<proteinExistence type="predicted"/>
<organism evidence="2 3">
    <name type="scientific">Ambispora gerdemannii</name>
    <dbReference type="NCBI Taxonomy" id="144530"/>
    <lineage>
        <taxon>Eukaryota</taxon>
        <taxon>Fungi</taxon>
        <taxon>Fungi incertae sedis</taxon>
        <taxon>Mucoromycota</taxon>
        <taxon>Glomeromycotina</taxon>
        <taxon>Glomeromycetes</taxon>
        <taxon>Archaeosporales</taxon>
        <taxon>Ambisporaceae</taxon>
        <taxon>Ambispora</taxon>
    </lineage>
</organism>
<dbReference type="EMBL" id="CAJVPL010000219">
    <property type="protein sequence ID" value="CAG8467473.1"/>
    <property type="molecule type" value="Genomic_DNA"/>
</dbReference>
<protein>
    <submittedName>
        <fullName evidence="2">626_t:CDS:1</fullName>
    </submittedName>
</protein>
<gene>
    <name evidence="2" type="ORF">AGERDE_LOCUS2566</name>
</gene>
<sequence>MPNMTYAERIAKKRRKVNALNNNTTDELAQYLSGAILSMDVDPLDWWKLNSSRFPYMSQWPKTISRFRLFRYLLSKYFQKQLEPQLGSAYMTLFLNGSAHKWLALVRRSHEPS</sequence>
<evidence type="ECO:0000259" key="1">
    <source>
        <dbReference type="Pfam" id="PF05699"/>
    </source>
</evidence>
<reference evidence="2" key="1">
    <citation type="submission" date="2021-06" db="EMBL/GenBank/DDBJ databases">
        <authorList>
            <person name="Kallberg Y."/>
            <person name="Tangrot J."/>
            <person name="Rosling A."/>
        </authorList>
    </citation>
    <scope>NUCLEOTIDE SEQUENCE</scope>
    <source>
        <strain evidence="2">MT106</strain>
    </source>
</reference>
<keyword evidence="3" id="KW-1185">Reference proteome</keyword>